<dbReference type="OrthoDB" id="501284at2"/>
<dbReference type="AlphaFoldDB" id="W4QY23"/>
<dbReference type="GO" id="GO:0003676">
    <property type="term" value="F:nucleic acid binding"/>
    <property type="evidence" value="ECO:0007669"/>
    <property type="project" value="InterPro"/>
</dbReference>
<dbReference type="InterPro" id="IPR001584">
    <property type="entry name" value="Integrase_cat-core"/>
</dbReference>
<gene>
    <name evidence="2" type="ORF">JCM9157_4037</name>
</gene>
<organism evidence="2 3">
    <name type="scientific">Halalkalibacter akibai (strain ATCC 43226 / DSM 21942 / CIP 109018 / JCM 9157 / 1139)</name>
    <name type="common">Bacillus akibai</name>
    <dbReference type="NCBI Taxonomy" id="1236973"/>
    <lineage>
        <taxon>Bacteria</taxon>
        <taxon>Bacillati</taxon>
        <taxon>Bacillota</taxon>
        <taxon>Bacilli</taxon>
        <taxon>Bacillales</taxon>
        <taxon>Bacillaceae</taxon>
        <taxon>Halalkalibacter</taxon>
    </lineage>
</organism>
<dbReference type="InterPro" id="IPR012337">
    <property type="entry name" value="RNaseH-like_sf"/>
</dbReference>
<dbReference type="InterPro" id="IPR036397">
    <property type="entry name" value="RNaseH_sf"/>
</dbReference>
<dbReference type="InterPro" id="IPR015378">
    <property type="entry name" value="Transposase-like_Mu_C"/>
</dbReference>
<dbReference type="Gene3D" id="3.30.420.10">
    <property type="entry name" value="Ribonuclease H-like superfamily/Ribonuclease H"/>
    <property type="match status" value="1"/>
</dbReference>
<evidence type="ECO:0000313" key="3">
    <source>
        <dbReference type="Proteomes" id="UP000018896"/>
    </source>
</evidence>
<evidence type="ECO:0000313" key="2">
    <source>
        <dbReference type="EMBL" id="GAE36817.1"/>
    </source>
</evidence>
<feature type="domain" description="Integrase catalytic" evidence="1">
    <location>
        <begin position="276"/>
        <end position="495"/>
    </location>
</feature>
<accession>W4QY23</accession>
<dbReference type="STRING" id="1236973.JCM9157_4037"/>
<dbReference type="GO" id="GO:0015074">
    <property type="term" value="P:DNA integration"/>
    <property type="evidence" value="ECO:0007669"/>
    <property type="project" value="InterPro"/>
</dbReference>
<dbReference type="eggNOG" id="COG2801">
    <property type="taxonomic scope" value="Bacteria"/>
</dbReference>
<proteinExistence type="predicted"/>
<dbReference type="PROSITE" id="PS50994">
    <property type="entry name" value="INTEGRASE"/>
    <property type="match status" value="1"/>
</dbReference>
<dbReference type="RefSeq" id="WP_035667014.1">
    <property type="nucleotide sequence ID" value="NZ_BAUV01000044.1"/>
</dbReference>
<name>W4QY23_HALA3</name>
<dbReference type="SUPFAM" id="SSF53098">
    <property type="entry name" value="Ribonuclease H-like"/>
    <property type="match status" value="1"/>
</dbReference>
<keyword evidence="3" id="KW-1185">Reference proteome</keyword>
<comment type="caution">
    <text evidence="2">The sequence shown here is derived from an EMBL/GenBank/DDBJ whole genome shotgun (WGS) entry which is preliminary data.</text>
</comment>
<dbReference type="EMBL" id="BAUV01000044">
    <property type="protein sequence ID" value="GAE36817.1"/>
    <property type="molecule type" value="Genomic_DNA"/>
</dbReference>
<reference evidence="2 3" key="1">
    <citation type="journal article" date="2014" name="Genome Announc.">
        <title>Draft Genome Sequences of Three Alkaliphilic Bacillus Strains, Bacillus wakoensis JCM 9140T, Bacillus akibai JCM 9157T, and Bacillus hemicellulosilyticus JCM 9152T.</title>
        <authorList>
            <person name="Yuki M."/>
            <person name="Oshima K."/>
            <person name="Suda W."/>
            <person name="Oshida Y."/>
            <person name="Kitamura K."/>
            <person name="Iida T."/>
            <person name="Hattori M."/>
            <person name="Ohkuma M."/>
        </authorList>
    </citation>
    <scope>NUCLEOTIDE SEQUENCE [LARGE SCALE GENOMIC DNA]</scope>
    <source>
        <strain evidence="2 3">JCM 9157</strain>
    </source>
</reference>
<sequence>MVFQVIVNTILVTELPDEKLIRQRVLWIDSEGFDCFVIDIDDPKALPVYKQIPSILKSLEEHELFIETVDPFLKFNLEETIPEKQRKMRDERWNHIESIVSVDNEPDIYIKESRWVLIQSIEKLHPMTVYKYLRHYWQRGKVLNALLPDYGNSGVKERKYGDAKTGRPRKYSDNQGINVTVGVKKKFEAALEKYYFIQGNSTLTYTYKQLIKEHFSNVYYENGIKVLVPQQLIPSYRQLLYYANKNYSTSAYRKKRIGEKKYNLTERPILGSSTTDVNGPGSVYQIDATRSNVYLVSRLKQGQTIGRATVYYLIDVASREVAGLYIGLEEPSWVGAMMAISNAASNKVEYCRELGITITPDMWLAEHMPRRILCDKGTEFTSDKIEQFANVFKVRVDNAPTGRADLKGIVEQYIYRAEEKVKSLLPGYVHKDANERGAPDYRKDAVLTIEDYTKIIVKGILQFNQHHWIDNYPRTKEMLEDNVNPIPNELWRWGISKQQGVLRKFPQEYVKYNLLPSEDASVTVKGIKFKEMYYYCKYADSQDWFYQANGGSWNVKVSYDPRLTTYIYLQVDNQFEVCELLEKDKLYRDMSFREVKMKMESEKKDKVNQESVILQSDINLILEVEEVVKKAMKRRGDTKVTGVTTKQILPHRLAEKDVERKEQAFVLVGKEEEKQYDSGIQNDELYEKGELVEEDDIALLMKIQKGRIG</sequence>
<protein>
    <submittedName>
        <fullName evidence="2">Tn7-like transposition protein B</fullName>
    </submittedName>
</protein>
<evidence type="ECO:0000259" key="1">
    <source>
        <dbReference type="PROSITE" id="PS50994"/>
    </source>
</evidence>
<dbReference type="Pfam" id="PF09299">
    <property type="entry name" value="Mu-transpos_C"/>
    <property type="match status" value="1"/>
</dbReference>
<dbReference type="Proteomes" id="UP000018896">
    <property type="component" value="Unassembled WGS sequence"/>
</dbReference>